<dbReference type="SUPFAM" id="SSF52833">
    <property type="entry name" value="Thioredoxin-like"/>
    <property type="match status" value="1"/>
</dbReference>
<evidence type="ECO:0000313" key="2">
    <source>
        <dbReference type="Proteomes" id="UP000008720"/>
    </source>
</evidence>
<proteinExistence type="predicted"/>
<dbReference type="OrthoDB" id="6399635at2"/>
<dbReference type="HOGENOM" id="CLU_1308924_0_0_10"/>
<keyword evidence="2" id="KW-1185">Reference proteome</keyword>
<sequence length="210" mass="25161">MKRTYLLVLLAFTTLNHAISQDKSKEEILLEFDELSKSETGEILEEGLNFKTYLYTGTNLDRKPVQNFEEYSQKILFYWSSDCRYCKKELDELERIISEQPYLKDSILVIMRVDKQNREWSLQKEDDFYTLYRNKKDFMRLPVPLLFLSERILEESSLIGAPYTLFLNDMQEIEYVKPGYFGTKRSSKIEEINYEFLKWKINKHLAPKDP</sequence>
<evidence type="ECO:0000313" key="1">
    <source>
        <dbReference type="EMBL" id="ADR23197.1"/>
    </source>
</evidence>
<reference evidence="1 2" key="1">
    <citation type="journal article" date="2011" name="Stand. Genomic Sci.">
        <title>Complete genome sequence of Marivirga tractuosa type strain (H-43).</title>
        <authorList>
            <person name="Pagani I."/>
            <person name="Chertkov O."/>
            <person name="Lapidus A."/>
            <person name="Lucas S."/>
            <person name="Del Rio T.G."/>
            <person name="Tice H."/>
            <person name="Copeland A."/>
            <person name="Cheng J.F."/>
            <person name="Nolan M."/>
            <person name="Saunders E."/>
            <person name="Pitluck S."/>
            <person name="Held B."/>
            <person name="Goodwin L."/>
            <person name="Liolios K."/>
            <person name="Ovchinikova G."/>
            <person name="Ivanova N."/>
            <person name="Mavromatis K."/>
            <person name="Pati A."/>
            <person name="Chen A."/>
            <person name="Palaniappan K."/>
            <person name="Land M."/>
            <person name="Hauser L."/>
            <person name="Jeffries C.D."/>
            <person name="Detter J.C."/>
            <person name="Han C."/>
            <person name="Tapia R."/>
            <person name="Ngatchou-Djao O.D."/>
            <person name="Rohde M."/>
            <person name="Goker M."/>
            <person name="Spring S."/>
            <person name="Sikorski J."/>
            <person name="Woyke T."/>
            <person name="Bristow J."/>
            <person name="Eisen J.A."/>
            <person name="Markowitz V."/>
            <person name="Hugenholtz P."/>
            <person name="Klenk H.P."/>
            <person name="Kyrpides N.C."/>
        </authorList>
    </citation>
    <scope>NUCLEOTIDE SEQUENCE [LARGE SCALE GENOMIC DNA]</scope>
    <source>
        <strain evidence="2">ATCC 23168 / DSM 4126 / NBRC 15989 / NCIMB 1408 / VKM B-1430 / H-43</strain>
    </source>
</reference>
<dbReference type="STRING" id="643867.Ftrac_3223"/>
<dbReference type="RefSeq" id="WP_013455339.1">
    <property type="nucleotide sequence ID" value="NC_014759.1"/>
</dbReference>
<dbReference type="Proteomes" id="UP000008720">
    <property type="component" value="Chromosome"/>
</dbReference>
<name>E4TVX9_MARTH</name>
<dbReference type="eggNOG" id="COG0526">
    <property type="taxonomic scope" value="Bacteria"/>
</dbReference>
<dbReference type="EMBL" id="CP002349">
    <property type="protein sequence ID" value="ADR23197.1"/>
    <property type="molecule type" value="Genomic_DNA"/>
</dbReference>
<dbReference type="KEGG" id="mtt:Ftrac_3223"/>
<dbReference type="Gene3D" id="3.40.30.10">
    <property type="entry name" value="Glutaredoxin"/>
    <property type="match status" value="1"/>
</dbReference>
<dbReference type="InterPro" id="IPR036249">
    <property type="entry name" value="Thioredoxin-like_sf"/>
</dbReference>
<accession>E4TVX9</accession>
<organism evidence="1 2">
    <name type="scientific">Marivirga tractuosa (strain ATCC 23168 / DSM 4126 / NBRC 15989 / NCIMB 1408 / VKM B-1430 / H-43)</name>
    <name type="common">Microscilla tractuosa</name>
    <name type="synonym">Flexibacter tractuosus</name>
    <dbReference type="NCBI Taxonomy" id="643867"/>
    <lineage>
        <taxon>Bacteria</taxon>
        <taxon>Pseudomonadati</taxon>
        <taxon>Bacteroidota</taxon>
        <taxon>Cytophagia</taxon>
        <taxon>Cytophagales</taxon>
        <taxon>Marivirgaceae</taxon>
        <taxon>Marivirga</taxon>
    </lineage>
</organism>
<gene>
    <name evidence="1" type="ordered locus">Ftrac_3223</name>
</gene>
<evidence type="ECO:0008006" key="3">
    <source>
        <dbReference type="Google" id="ProtNLM"/>
    </source>
</evidence>
<dbReference type="AlphaFoldDB" id="E4TVX9"/>
<protein>
    <recommendedName>
        <fullName evidence="3">Thioredoxin domain-containing protein</fullName>
    </recommendedName>
</protein>